<reference evidence="18 19" key="1">
    <citation type="submission" date="2014-08" db="EMBL/GenBank/DDBJ databases">
        <title>Complete genome sequence of Corynebacterium aquilae S-613T(T) (=DSM 44791(T)), isolated from the choana of a healthy golden eagle.</title>
        <authorList>
            <person name="Ruckert C."/>
            <person name="Albersmeier A."/>
            <person name="Winkler A."/>
            <person name="Kalinowski J."/>
        </authorList>
    </citation>
    <scope>NUCLEOTIDE SEQUENCE [LARGE SCALE GENOMIC DNA]</scope>
    <source>
        <strain evidence="18 19">S-613</strain>
    </source>
</reference>
<dbReference type="HAMAP" id="MF_00047">
    <property type="entry name" value="Dala_Dala_lig"/>
    <property type="match status" value="1"/>
</dbReference>
<sequence>MNNPDRINVAVVYGGRSSEHSVSCVSAGAVMSHLDPARYNVIPVGITQDGTWVVGETDYDKLAINGRTMPVVAGGQAVTLSIDPAHAGELRYTDGDNVGELYARADVIFPVLHGRFGEDGTIQGLFELSGVPYVGTGVLSSACGQDKEATKKLFNAEGLPIGQDVVLRGRTELTEAEKDLLGLPVFVKPARGGSSIGISKVESWDDFPAAVNLAREHDHKVIVESEIVGPEVEVGVVQYADGRVVASVPAQLVGTDASEEGFYGFDTKYLDNVVAAHIPAPLSQQHTALIQSLAVEAFHALSCEGIARVDFFVTEAGPVLNEINTMPGFTPISMYPQVFAASGVSYEQLLSILIERALATHRPKE</sequence>
<keyword evidence="5 14" id="KW-0547">Nucleotide-binding</keyword>
<feature type="binding site" evidence="14">
    <location>
        <begin position="224"/>
        <end position="231"/>
    </location>
    <ligand>
        <name>ATP</name>
        <dbReference type="ChEBI" id="CHEBI:30616"/>
    </ligand>
</feature>
<dbReference type="InterPro" id="IPR016185">
    <property type="entry name" value="PreATP-grasp_dom_sf"/>
</dbReference>
<keyword evidence="19" id="KW-1185">Reference proteome</keyword>
<dbReference type="SUPFAM" id="SSF56059">
    <property type="entry name" value="Glutathione synthetase ATP-binding domain-like"/>
    <property type="match status" value="1"/>
</dbReference>
<dbReference type="GO" id="GO:0005829">
    <property type="term" value="C:cytosol"/>
    <property type="evidence" value="ECO:0007669"/>
    <property type="project" value="TreeGrafter"/>
</dbReference>
<dbReference type="Gene3D" id="3.30.470.20">
    <property type="entry name" value="ATP-grasp fold, B domain"/>
    <property type="match status" value="1"/>
</dbReference>
<comment type="similarity">
    <text evidence="2 12">Belongs to the D-alanine--D-alanine ligase family.</text>
</comment>
<feature type="binding site" evidence="14">
    <location>
        <begin position="321"/>
        <end position="322"/>
    </location>
    <ligand>
        <name>ATP</name>
        <dbReference type="ChEBI" id="CHEBI:30616"/>
    </ligand>
</feature>
<comment type="function">
    <text evidence="12">Cell wall formation.</text>
</comment>
<feature type="binding site" evidence="14">
    <location>
        <begin position="194"/>
        <end position="195"/>
    </location>
    <ligand>
        <name>ATP</name>
        <dbReference type="ChEBI" id="CHEBI:30616"/>
    </ligand>
</feature>
<dbReference type="AlphaFoldDB" id="A0A1L7CFI9"/>
<feature type="binding site" evidence="14">
    <location>
        <position position="147"/>
    </location>
    <ligand>
        <name>ATP</name>
        <dbReference type="ChEBI" id="CHEBI:30616"/>
    </ligand>
</feature>
<comment type="pathway">
    <text evidence="12">Cell wall biogenesis; peptidoglycan biosynthesis.</text>
</comment>
<dbReference type="GO" id="GO:0071555">
    <property type="term" value="P:cell wall organization"/>
    <property type="evidence" value="ECO:0007669"/>
    <property type="project" value="UniProtKB-KW"/>
</dbReference>
<evidence type="ECO:0000256" key="9">
    <source>
        <dbReference type="ARBA" id="ARBA00022984"/>
    </source>
</evidence>
<dbReference type="Pfam" id="PF07478">
    <property type="entry name" value="Dala_Dala_lig_C"/>
    <property type="match status" value="1"/>
</dbReference>
<comment type="subcellular location">
    <subcellularLocation>
        <location evidence="12">Cytoplasm</location>
    </subcellularLocation>
</comment>
<dbReference type="Gene3D" id="3.40.50.20">
    <property type="match status" value="1"/>
</dbReference>
<dbReference type="PROSITE" id="PS00844">
    <property type="entry name" value="DALA_DALA_LIGASE_2"/>
    <property type="match status" value="1"/>
</dbReference>
<evidence type="ECO:0000256" key="7">
    <source>
        <dbReference type="ARBA" id="ARBA00022842"/>
    </source>
</evidence>
<evidence type="ECO:0000256" key="10">
    <source>
        <dbReference type="ARBA" id="ARBA00023211"/>
    </source>
</evidence>
<keyword evidence="7 15" id="KW-0460">Magnesium</keyword>
<feature type="domain" description="ATP-grasp" evidence="17">
    <location>
        <begin position="151"/>
        <end position="355"/>
    </location>
</feature>
<dbReference type="InterPro" id="IPR013815">
    <property type="entry name" value="ATP_grasp_subdomain_1"/>
</dbReference>
<dbReference type="SUPFAM" id="SSF52440">
    <property type="entry name" value="PreATP-grasp domain"/>
    <property type="match status" value="1"/>
</dbReference>
<protein>
    <recommendedName>
        <fullName evidence="12">D-alanine--D-alanine ligase</fullName>
        <ecNumber evidence="12">6.3.2.4</ecNumber>
    </recommendedName>
    <alternativeName>
        <fullName evidence="12">D-Ala-D-Ala ligase</fullName>
    </alternativeName>
    <alternativeName>
        <fullName evidence="12">D-alanylalanine synthetase</fullName>
    </alternativeName>
</protein>
<dbReference type="GO" id="GO:0008360">
    <property type="term" value="P:regulation of cell shape"/>
    <property type="evidence" value="ECO:0007669"/>
    <property type="project" value="UniProtKB-KW"/>
</dbReference>
<keyword evidence="3 12" id="KW-0436">Ligase</keyword>
<comment type="cofactor">
    <cofactor evidence="15">
        <name>Mg(2+)</name>
        <dbReference type="ChEBI" id="CHEBI:18420"/>
    </cofactor>
    <cofactor evidence="15">
        <name>Mn(2+)</name>
        <dbReference type="ChEBI" id="CHEBI:29035"/>
    </cofactor>
    <text evidence="15">Binds 2 magnesium or manganese ions per subunit.</text>
</comment>
<evidence type="ECO:0000256" key="13">
    <source>
        <dbReference type="PIRSR" id="PIRSR039102-1"/>
    </source>
</evidence>
<evidence type="ECO:0000256" key="6">
    <source>
        <dbReference type="ARBA" id="ARBA00022840"/>
    </source>
</evidence>
<feature type="active site" evidence="13">
    <location>
        <position position="19"/>
    </location>
</feature>
<evidence type="ECO:0000256" key="8">
    <source>
        <dbReference type="ARBA" id="ARBA00022960"/>
    </source>
</evidence>
<keyword evidence="9 12" id="KW-0573">Peptidoglycan synthesis</keyword>
<dbReference type="GO" id="GO:0009252">
    <property type="term" value="P:peptidoglycan biosynthetic process"/>
    <property type="evidence" value="ECO:0007669"/>
    <property type="project" value="UniProtKB-UniRule"/>
</dbReference>
<dbReference type="Pfam" id="PF01820">
    <property type="entry name" value="Dala_Dala_lig_N"/>
    <property type="match status" value="1"/>
</dbReference>
<name>A0A1L7CFI9_9CORY</name>
<proteinExistence type="inferred from homology"/>
<evidence type="ECO:0000313" key="18">
    <source>
        <dbReference type="EMBL" id="APT84640.1"/>
    </source>
</evidence>
<feature type="active site" evidence="13">
    <location>
        <position position="333"/>
    </location>
</feature>
<dbReference type="EMBL" id="CP009245">
    <property type="protein sequence ID" value="APT84640.1"/>
    <property type="molecule type" value="Genomic_DNA"/>
</dbReference>
<feature type="binding site" evidence="15">
    <location>
        <position position="310"/>
    </location>
    <ligand>
        <name>Mg(2+)</name>
        <dbReference type="ChEBI" id="CHEBI:18420"/>
        <label>1</label>
    </ligand>
</feature>
<dbReference type="NCBIfam" id="NF002528">
    <property type="entry name" value="PRK01966.1-4"/>
    <property type="match status" value="1"/>
</dbReference>
<dbReference type="OrthoDB" id="9813261at2"/>
<keyword evidence="4 15" id="KW-0479">Metal-binding</keyword>
<dbReference type="GO" id="GO:0008716">
    <property type="term" value="F:D-alanine-D-alanine ligase activity"/>
    <property type="evidence" value="ECO:0007669"/>
    <property type="project" value="UniProtKB-UniRule"/>
</dbReference>
<dbReference type="NCBIfam" id="TIGR01205">
    <property type="entry name" value="D_ala_D_alaTIGR"/>
    <property type="match status" value="1"/>
</dbReference>
<dbReference type="InterPro" id="IPR000291">
    <property type="entry name" value="D-Ala_lig_Van_CS"/>
</dbReference>
<feature type="binding site" evidence="14">
    <location>
        <begin position="186"/>
        <end position="188"/>
    </location>
    <ligand>
        <name>ATP</name>
        <dbReference type="ChEBI" id="CHEBI:30616"/>
    </ligand>
</feature>
<evidence type="ECO:0000256" key="2">
    <source>
        <dbReference type="ARBA" id="ARBA00010871"/>
    </source>
</evidence>
<dbReference type="UniPathway" id="UPA00219"/>
<dbReference type="InterPro" id="IPR011095">
    <property type="entry name" value="Dala_Dala_lig_C"/>
</dbReference>
<accession>A0A1L7CFI9</accession>
<keyword evidence="12" id="KW-0963">Cytoplasm</keyword>
<evidence type="ECO:0000256" key="5">
    <source>
        <dbReference type="ARBA" id="ARBA00022741"/>
    </source>
</evidence>
<keyword evidence="10 15" id="KW-0464">Manganese</keyword>
<keyword evidence="11 12" id="KW-0961">Cell wall biogenesis/degradation</keyword>
<dbReference type="GO" id="GO:0046872">
    <property type="term" value="F:metal ion binding"/>
    <property type="evidence" value="ECO:0007669"/>
    <property type="project" value="UniProtKB-KW"/>
</dbReference>
<evidence type="ECO:0000256" key="15">
    <source>
        <dbReference type="PIRSR" id="PIRSR039102-3"/>
    </source>
</evidence>
<evidence type="ECO:0000256" key="11">
    <source>
        <dbReference type="ARBA" id="ARBA00023316"/>
    </source>
</evidence>
<dbReference type="EC" id="6.3.2.4" evidence="12"/>
<organism evidence="18 19">
    <name type="scientific">Corynebacterium aquilae DSM 44791</name>
    <dbReference type="NCBI Taxonomy" id="1431546"/>
    <lineage>
        <taxon>Bacteria</taxon>
        <taxon>Bacillati</taxon>
        <taxon>Actinomycetota</taxon>
        <taxon>Actinomycetes</taxon>
        <taxon>Mycobacteriales</taxon>
        <taxon>Corynebacteriaceae</taxon>
        <taxon>Corynebacterium</taxon>
    </lineage>
</organism>
<evidence type="ECO:0000313" key="19">
    <source>
        <dbReference type="Proteomes" id="UP000185478"/>
    </source>
</evidence>
<dbReference type="PIRSF" id="PIRSF039102">
    <property type="entry name" value="Ddl/VanB"/>
    <property type="match status" value="1"/>
</dbReference>
<dbReference type="RefSeq" id="WP_075725939.1">
    <property type="nucleotide sequence ID" value="NZ_CP009245.1"/>
</dbReference>
<evidence type="ECO:0000256" key="4">
    <source>
        <dbReference type="ARBA" id="ARBA00022723"/>
    </source>
</evidence>
<evidence type="ECO:0000256" key="16">
    <source>
        <dbReference type="PROSITE-ProRule" id="PRU00409"/>
    </source>
</evidence>
<dbReference type="PROSITE" id="PS50975">
    <property type="entry name" value="ATP_GRASP"/>
    <property type="match status" value="1"/>
</dbReference>
<dbReference type="InterPro" id="IPR011761">
    <property type="entry name" value="ATP-grasp"/>
</dbReference>
<dbReference type="STRING" id="1431546.CAQU_05675"/>
<comment type="catalytic activity">
    <reaction evidence="12">
        <text>2 D-alanine + ATP = D-alanyl-D-alanine + ADP + phosphate + H(+)</text>
        <dbReference type="Rhea" id="RHEA:11224"/>
        <dbReference type="ChEBI" id="CHEBI:15378"/>
        <dbReference type="ChEBI" id="CHEBI:30616"/>
        <dbReference type="ChEBI" id="CHEBI:43474"/>
        <dbReference type="ChEBI" id="CHEBI:57416"/>
        <dbReference type="ChEBI" id="CHEBI:57822"/>
        <dbReference type="ChEBI" id="CHEBI:456216"/>
        <dbReference type="EC" id="6.3.2.4"/>
    </reaction>
</comment>
<keyword evidence="6 16" id="KW-0067">ATP-binding</keyword>
<evidence type="ECO:0000256" key="3">
    <source>
        <dbReference type="ARBA" id="ARBA00022598"/>
    </source>
</evidence>
<dbReference type="PROSITE" id="PS00843">
    <property type="entry name" value="DALA_DALA_LIGASE_1"/>
    <property type="match status" value="1"/>
</dbReference>
<dbReference type="Gene3D" id="3.30.1490.20">
    <property type="entry name" value="ATP-grasp fold, A domain"/>
    <property type="match status" value="1"/>
</dbReference>
<evidence type="ECO:0000256" key="1">
    <source>
        <dbReference type="ARBA" id="ARBA00001936"/>
    </source>
</evidence>
<evidence type="ECO:0000256" key="12">
    <source>
        <dbReference type="HAMAP-Rule" id="MF_00047"/>
    </source>
</evidence>
<comment type="cofactor">
    <cofactor evidence="1">
        <name>Mn(2+)</name>
        <dbReference type="ChEBI" id="CHEBI:29035"/>
    </cofactor>
</comment>
<dbReference type="InterPro" id="IPR011127">
    <property type="entry name" value="Dala_Dala_lig_N"/>
</dbReference>
<dbReference type="Proteomes" id="UP000185478">
    <property type="component" value="Chromosome"/>
</dbReference>
<evidence type="ECO:0000259" key="17">
    <source>
        <dbReference type="PROSITE" id="PS50975"/>
    </source>
</evidence>
<feature type="active site" evidence="13">
    <location>
        <position position="194"/>
    </location>
</feature>
<dbReference type="KEGG" id="caqu:CAQU_05675"/>
<keyword evidence="8 12" id="KW-0133">Cell shape</keyword>
<evidence type="ECO:0000256" key="14">
    <source>
        <dbReference type="PIRSR" id="PIRSR039102-2"/>
    </source>
</evidence>
<feature type="binding site" evidence="15">
    <location>
        <position position="322"/>
    </location>
    <ligand>
        <name>Mg(2+)</name>
        <dbReference type="ChEBI" id="CHEBI:18420"/>
        <label>2</label>
    </ligand>
</feature>
<gene>
    <name evidence="12" type="primary">ddl</name>
    <name evidence="18" type="ORF">CAQU_05675</name>
</gene>
<dbReference type="InterPro" id="IPR005905">
    <property type="entry name" value="D_ala_D_ala"/>
</dbReference>
<feature type="binding site" evidence="15">
    <location>
        <position position="322"/>
    </location>
    <ligand>
        <name>Mg(2+)</name>
        <dbReference type="ChEBI" id="CHEBI:18420"/>
        <label>1</label>
    </ligand>
</feature>
<dbReference type="PANTHER" id="PTHR23132">
    <property type="entry name" value="D-ALANINE--D-ALANINE LIGASE"/>
    <property type="match status" value="1"/>
</dbReference>
<dbReference type="PANTHER" id="PTHR23132:SF25">
    <property type="entry name" value="D-ALANINE--D-ALANINE LIGASE A"/>
    <property type="match status" value="1"/>
</dbReference>
<feature type="binding site" evidence="15">
    <location>
        <position position="324"/>
    </location>
    <ligand>
        <name>Mg(2+)</name>
        <dbReference type="ChEBI" id="CHEBI:18420"/>
        <label>2</label>
    </ligand>
</feature>
<dbReference type="GO" id="GO:0005524">
    <property type="term" value="F:ATP binding"/>
    <property type="evidence" value="ECO:0007669"/>
    <property type="project" value="UniProtKB-UniRule"/>
</dbReference>
<dbReference type="FunFam" id="3.30.470.20:FF:000008">
    <property type="entry name" value="D-alanine--D-alanine ligase"/>
    <property type="match status" value="1"/>
</dbReference>